<dbReference type="PANTHER" id="PTHR43449">
    <property type="entry name" value="NUCLEOTIDYLTRANSFERASE"/>
    <property type="match status" value="1"/>
</dbReference>
<protein>
    <submittedName>
        <fullName evidence="2">Nucleotidyltransferase domain-containing protein</fullName>
    </submittedName>
</protein>
<dbReference type="EMBL" id="DRWR01000123">
    <property type="protein sequence ID" value="HHQ16679.1"/>
    <property type="molecule type" value="Genomic_DNA"/>
</dbReference>
<keyword evidence="2" id="KW-0808">Transferase</keyword>
<comment type="caution">
    <text evidence="2">The sequence shown here is derived from an EMBL/GenBank/DDBJ whole genome shotgun (WGS) entry which is preliminary data.</text>
</comment>
<dbReference type="CDD" id="cd05403">
    <property type="entry name" value="NT_KNTase_like"/>
    <property type="match status" value="1"/>
</dbReference>
<name>A0A7V5XHR7_9BACT</name>
<accession>A0A7V5XHR7</accession>
<dbReference type="Pfam" id="PF01909">
    <property type="entry name" value="NTP_transf_2"/>
    <property type="match status" value="1"/>
</dbReference>
<reference evidence="2" key="1">
    <citation type="journal article" date="2020" name="mSystems">
        <title>Genome- and Community-Level Interaction Insights into Carbon Utilization and Element Cycling Functions of Hydrothermarchaeota in Hydrothermal Sediment.</title>
        <authorList>
            <person name="Zhou Z."/>
            <person name="Liu Y."/>
            <person name="Xu W."/>
            <person name="Pan J."/>
            <person name="Luo Z.H."/>
            <person name="Li M."/>
        </authorList>
    </citation>
    <scope>NUCLEOTIDE SEQUENCE [LARGE SCALE GENOMIC DNA]</scope>
    <source>
        <strain evidence="2">SpSt-106</strain>
    </source>
</reference>
<feature type="domain" description="Polymerase nucleotidyl transferase" evidence="1">
    <location>
        <begin position="14"/>
        <end position="100"/>
    </location>
</feature>
<evidence type="ECO:0000259" key="1">
    <source>
        <dbReference type="Pfam" id="PF01909"/>
    </source>
</evidence>
<dbReference type="InterPro" id="IPR043519">
    <property type="entry name" value="NT_sf"/>
</dbReference>
<sequence length="114" mass="13428">MPIKTGLAEIREKELKNELERLIPEIIKLDVEKIILFGSLVTGEIHKASDIDLIVVKRTYKRFLDRLDEFYSQLNHKVAIDIFVYTPEEFEEMKESNSFIKRALNQGLIVYEKE</sequence>
<evidence type="ECO:0000313" key="2">
    <source>
        <dbReference type="EMBL" id="HHQ16679.1"/>
    </source>
</evidence>
<proteinExistence type="predicted"/>
<dbReference type="Gene3D" id="3.30.460.10">
    <property type="entry name" value="Beta Polymerase, domain 2"/>
    <property type="match status" value="1"/>
</dbReference>
<dbReference type="AlphaFoldDB" id="A0A7V5XHR7"/>
<gene>
    <name evidence="2" type="ORF">ENM15_07705</name>
</gene>
<dbReference type="SUPFAM" id="SSF81301">
    <property type="entry name" value="Nucleotidyltransferase"/>
    <property type="match status" value="1"/>
</dbReference>
<dbReference type="GO" id="GO:0016779">
    <property type="term" value="F:nucleotidyltransferase activity"/>
    <property type="evidence" value="ECO:0007669"/>
    <property type="project" value="InterPro"/>
</dbReference>
<organism evidence="2">
    <name type="scientific">Thermodesulfobacterium geofontis</name>
    <dbReference type="NCBI Taxonomy" id="1295609"/>
    <lineage>
        <taxon>Bacteria</taxon>
        <taxon>Pseudomonadati</taxon>
        <taxon>Thermodesulfobacteriota</taxon>
        <taxon>Thermodesulfobacteria</taxon>
        <taxon>Thermodesulfobacteriales</taxon>
        <taxon>Thermodesulfobacteriaceae</taxon>
        <taxon>Thermodesulfobacterium</taxon>
    </lineage>
</organism>
<dbReference type="PANTHER" id="PTHR43449:SF3">
    <property type="entry name" value="POLYMERASE NUCLEOTIDYL TRANSFERASE DOMAIN-CONTAINING PROTEIN"/>
    <property type="match status" value="1"/>
</dbReference>
<dbReference type="InterPro" id="IPR002934">
    <property type="entry name" value="Polymerase_NTP_transf_dom"/>
</dbReference>